<dbReference type="PANTHER" id="PTHR32305">
    <property type="match status" value="1"/>
</dbReference>
<dbReference type="NCBIfam" id="TIGR01643">
    <property type="entry name" value="YD_repeat_2x"/>
    <property type="match status" value="3"/>
</dbReference>
<accession>A0A5J5J366</accession>
<feature type="signal peptide" evidence="3">
    <location>
        <begin position="1"/>
        <end position="31"/>
    </location>
</feature>
<evidence type="ECO:0000256" key="3">
    <source>
        <dbReference type="SAM" id="SignalP"/>
    </source>
</evidence>
<feature type="region of interest" description="Disordered" evidence="1">
    <location>
        <begin position="576"/>
        <end position="605"/>
    </location>
</feature>
<sequence>MRSVLGVGRGACSVVLVGCLVLGAGAVSASAAEGDRAADSASPIVGGFGLGDGVEGLIDERVGSFSFAVAVAGLGLRWDSRSIGVDRVGFGSGWMLSGLWSVSVTGGIRVFTPSGDVVDADASVPSGLAGYVLGDVVFSQTGGVLRGRVDGLVGDREYGFVLSQTGGTTTYFAATGARVAQVDGFGNRTDWVTASDGSNRLVRVVDPLGVVTGVDWSNPAAVRVTRSAGMDTGTSGVVELDGGSVTGVVDPMGGRTTIGYDSSGSISRITAVSGAVTEVSWQTLVDGSRAVDRVRVINGPTGAELSAREWDAVTEVASGWPVYTSESDVFSSGDSGFRYQTAVSDGATRVISEYNSNHLLINRALEVSTESGPMILQNQALEYPGAAGGTVPEPWDLPQQFNRPTTARAVFHDSGNRERTTSEHYEFDTYGRATSHTSVGGSVRETTYDDTVRAGGVLPIGLPLTETVTTTEGLVSQTRYELNEARTAHTVAETFAGKKGEELTRTGRSEYTVDPDGFVSEERQFEQGGGGTPVVIAYAKDVDLESGTVTAASTLAAGTEFAVTTSEVTDVLVGQPVSQTGPVGNTGTAEYDPVGRVTANTDPAGRTTRTKYLTAQADGVNATVVTTPDGVVTTTETDVLGRVVRITDNLKDGAPMDGQVRVVQSRAYPDAGTVEITDAWGAVTITKQDVFGREVQTRAPTGLVKTSRYDDVAHTITTGLTPTGNLADAESTSTQLLDDAGQVTATSGTRADAGQVPTVQSVYDGFGREMTTTDGTTRTEVARDVFGNPTSTTVTPQEDEGIAFVAERRFDETGTSVEKTLIAGGQSRSGGYRTLDILGRTETETNQVGSTTTYRYTPDGLVAEAVTGYGQVTTNTYDPATRNLTERVTTSPIGEQVSTRSEYDPVTGDLRAVFDPADRAGTEVSYTYDGFHNPTRITYPDGKRITHTYDPNGRRTSTTDIAGNTTTYRHDPAGLLTTAVQTDAAGVEIGRVRYTVDEYARVTEMSRGNDVTTRYTFTSHDEIATETTTGPDGTVQDDREYTYDGRGNLILRVDTTTDGTTTTLYAYDEHDRLTHSSVHQGDTAEGLVLSATTYLLTVSGDISRETVNARDPDTGVTSTTVREFIYTPTGEIAGITTTRPEGSTTATPAYDAAGNLTTAVDGTRYTYNATNQPVTETTPTGDTLTTAYWATGERAHLTVQDGPDSGEARFYWDESTLINDTHAQGENPAGIASYLIGTTRHTRTTTSETRSGSDTVYYTQDRHGNTTTLTDTDGIPFTRYAYTDYGSPRTTAPATGAGSEWIGDLTYQPFQYAGEDATPSGRQYLHARTYDPATMRFTTKDTAQLHNTYNYADLNPVMMTDPTGRTAQWERDLSRVLGWGGVALAVYSAGAAVSTLLTGGLAALGWAGGAALIGGLLADVGSAGLMVGRMLAEDAGESGSASFFTSGAALGIEIGLGVVGVVAAGYLTFTAAKSIVAKGTRARGVAATEETPLVRTTDVSPEPLTRVQQAQRVIDKAAADLETHRLNAKPPQFGDSNIRRFRSRWTATSGSRMHGHSFPRKQQS</sequence>
<gene>
    <name evidence="4" type="ORF">F6B43_11420</name>
</gene>
<feature type="compositionally biased region" description="Polar residues" evidence="1">
    <location>
        <begin position="576"/>
        <end position="588"/>
    </location>
</feature>
<dbReference type="Proteomes" id="UP000325827">
    <property type="component" value="Unassembled WGS sequence"/>
</dbReference>
<comment type="caution">
    <text evidence="4">The sequence shown here is derived from an EMBL/GenBank/DDBJ whole genome shotgun (WGS) entry which is preliminary data.</text>
</comment>
<dbReference type="PANTHER" id="PTHR32305:SF17">
    <property type="entry name" value="TRNA NUCLEASE WAPA"/>
    <property type="match status" value="1"/>
</dbReference>
<keyword evidence="2" id="KW-0812">Transmembrane</keyword>
<dbReference type="NCBIfam" id="TIGR03696">
    <property type="entry name" value="Rhs_assc_core"/>
    <property type="match status" value="1"/>
</dbReference>
<feature type="compositionally biased region" description="Polar residues" evidence="1">
    <location>
        <begin position="954"/>
        <end position="966"/>
    </location>
</feature>
<feature type="transmembrane region" description="Helical" evidence="2">
    <location>
        <begin position="1447"/>
        <end position="1469"/>
    </location>
</feature>
<dbReference type="OrthoDB" id="166951at2"/>
<evidence type="ECO:0000313" key="4">
    <source>
        <dbReference type="EMBL" id="KAA9108019.1"/>
    </source>
</evidence>
<dbReference type="RefSeq" id="WP_150449050.1">
    <property type="nucleotide sequence ID" value="NZ_VYSA01000002.1"/>
</dbReference>
<evidence type="ECO:0000256" key="2">
    <source>
        <dbReference type="SAM" id="Phobius"/>
    </source>
</evidence>
<protein>
    <submittedName>
        <fullName evidence="4">RHS repeat-associated core domain-containing protein</fullName>
    </submittedName>
</protein>
<reference evidence="5" key="1">
    <citation type="submission" date="2019-09" db="EMBL/GenBank/DDBJ databases">
        <title>Mumia zhuanghuii sp. nov. isolated from the intestinal contents of plateau pika (Ochotona curzoniae) in the Qinghai-Tibet plateau of China.</title>
        <authorList>
            <person name="Tian Z."/>
        </authorList>
    </citation>
    <scope>NUCLEOTIDE SEQUENCE [LARGE SCALE GENOMIC DNA]</scope>
    <source>
        <strain evidence="5">JCM 30598</strain>
    </source>
</reference>
<feature type="transmembrane region" description="Helical" evidence="2">
    <location>
        <begin position="1376"/>
        <end position="1397"/>
    </location>
</feature>
<dbReference type="Pfam" id="PF05593">
    <property type="entry name" value="RHS_repeat"/>
    <property type="match status" value="2"/>
</dbReference>
<name>A0A5J5J366_9MICO</name>
<dbReference type="Gene3D" id="2.180.10.10">
    <property type="entry name" value="RHS repeat-associated core"/>
    <property type="match status" value="2"/>
</dbReference>
<feature type="chain" id="PRO_5023817009" evidence="3">
    <location>
        <begin position="32"/>
        <end position="1564"/>
    </location>
</feature>
<keyword evidence="3" id="KW-0732">Signal</keyword>
<evidence type="ECO:0000313" key="5">
    <source>
        <dbReference type="Proteomes" id="UP000325827"/>
    </source>
</evidence>
<proteinExistence type="predicted"/>
<keyword evidence="5" id="KW-1185">Reference proteome</keyword>
<feature type="transmembrane region" description="Helical" evidence="2">
    <location>
        <begin position="1404"/>
        <end position="1427"/>
    </location>
</feature>
<dbReference type="InterPro" id="IPR022385">
    <property type="entry name" value="Rhs_assc_core"/>
</dbReference>
<dbReference type="InterPro" id="IPR050708">
    <property type="entry name" value="T6SS_VgrG/RHS"/>
</dbReference>
<evidence type="ECO:0000256" key="1">
    <source>
        <dbReference type="SAM" id="MobiDB-lite"/>
    </source>
</evidence>
<keyword evidence="2" id="KW-1133">Transmembrane helix</keyword>
<organism evidence="4 5">
    <name type="scientific">Microbacterium rhizomatis</name>
    <dbReference type="NCBI Taxonomy" id="1631477"/>
    <lineage>
        <taxon>Bacteria</taxon>
        <taxon>Bacillati</taxon>
        <taxon>Actinomycetota</taxon>
        <taxon>Actinomycetes</taxon>
        <taxon>Micrococcales</taxon>
        <taxon>Microbacteriaceae</taxon>
        <taxon>Microbacterium</taxon>
    </lineage>
</organism>
<keyword evidence="2" id="KW-0472">Membrane</keyword>
<dbReference type="EMBL" id="VYSA01000002">
    <property type="protein sequence ID" value="KAA9108019.1"/>
    <property type="molecule type" value="Genomic_DNA"/>
</dbReference>
<dbReference type="InterPro" id="IPR031325">
    <property type="entry name" value="RHS_repeat"/>
</dbReference>
<feature type="region of interest" description="Disordered" evidence="1">
    <location>
        <begin position="942"/>
        <end position="966"/>
    </location>
</feature>
<dbReference type="InterPro" id="IPR006530">
    <property type="entry name" value="YD"/>
</dbReference>